<feature type="binding site" evidence="1">
    <location>
        <position position="976"/>
    </location>
    <ligand>
        <name>Zn(2+)</name>
        <dbReference type="ChEBI" id="CHEBI:29105"/>
    </ligand>
</feature>
<reference evidence="4" key="1">
    <citation type="submission" date="2014-03" db="EMBL/GenBank/DDBJ databases">
        <title>The Complete Genome Sequence of Bacillus bombyseptieus.</title>
        <authorList>
            <person name="Cheng T."/>
            <person name="Lin P."/>
            <person name="Jin S."/>
            <person name="Wu Y."/>
            <person name="Fu B."/>
            <person name="Long R."/>
            <person name="Liu D."/>
            <person name="Guo Y."/>
            <person name="Peng L."/>
            <person name="Xia Q."/>
        </authorList>
    </citation>
    <scope>NUCLEOTIDE SEQUENCE [LARGE SCALE GENOMIC DNA]</scope>
    <source>
        <strain evidence="4">wang</strain>
        <plasmid evidence="4">pBb</plasmid>
    </source>
</reference>
<dbReference type="KEGG" id="bby:CY96_27440"/>
<dbReference type="GO" id="GO:0005886">
    <property type="term" value="C:plasma membrane"/>
    <property type="evidence" value="ECO:0007669"/>
    <property type="project" value="TreeGrafter"/>
</dbReference>
<dbReference type="SMART" id="SM01260">
    <property type="entry name" value="LANC_like"/>
    <property type="match status" value="1"/>
</dbReference>
<dbReference type="GO" id="GO:0031179">
    <property type="term" value="P:peptide modification"/>
    <property type="evidence" value="ECO:0007669"/>
    <property type="project" value="InterPro"/>
</dbReference>
<dbReference type="Pfam" id="PF05147">
    <property type="entry name" value="LANC_like"/>
    <property type="match status" value="1"/>
</dbReference>
<dbReference type="PANTHER" id="PTHR12736">
    <property type="entry name" value="LANC-LIKE PROTEIN"/>
    <property type="match status" value="1"/>
</dbReference>
<dbReference type="AlphaFoldDB" id="A0A9W3L9N7"/>
<feature type="binding site" evidence="1">
    <location>
        <position position="975"/>
    </location>
    <ligand>
        <name>Zn(2+)</name>
        <dbReference type="ChEBI" id="CHEBI:29105"/>
    </ligand>
</feature>
<dbReference type="InterPro" id="IPR007822">
    <property type="entry name" value="LANC-like"/>
</dbReference>
<dbReference type="PANTHER" id="PTHR12736:SF7">
    <property type="entry name" value="LANC-LIKE PROTEIN 3"/>
    <property type="match status" value="1"/>
</dbReference>
<evidence type="ECO:0000313" key="4">
    <source>
        <dbReference type="Proteomes" id="UP000031778"/>
    </source>
</evidence>
<dbReference type="PIRSF" id="PIRSF037228">
    <property type="entry name" value="Lant_mod_RumM"/>
    <property type="match status" value="1"/>
</dbReference>
<evidence type="ECO:0000259" key="2">
    <source>
        <dbReference type="Pfam" id="PF13575"/>
    </source>
</evidence>
<dbReference type="NCBIfam" id="TIGR03897">
    <property type="entry name" value="lanti_2_LanM"/>
    <property type="match status" value="1"/>
</dbReference>
<dbReference type="PRINTS" id="PR01950">
    <property type="entry name" value="LANCSUPER"/>
</dbReference>
<keyword evidence="1" id="KW-0479">Metal-binding</keyword>
<keyword evidence="4" id="KW-1185">Reference proteome</keyword>
<dbReference type="SUPFAM" id="SSF158745">
    <property type="entry name" value="LanC-like"/>
    <property type="match status" value="1"/>
</dbReference>
<name>A0A9W3L9N7_9BACI</name>
<dbReference type="InterPro" id="IPR012341">
    <property type="entry name" value="6hp_glycosidase-like_sf"/>
</dbReference>
<geneLocation type="plasmid" evidence="3 4">
    <name>pBb</name>
</geneLocation>
<dbReference type="GO" id="GO:0005975">
    <property type="term" value="P:carbohydrate metabolic process"/>
    <property type="evidence" value="ECO:0007669"/>
    <property type="project" value="InterPro"/>
</dbReference>
<dbReference type="Proteomes" id="UP000031778">
    <property type="component" value="Plasmid pBb"/>
</dbReference>
<dbReference type="GO" id="GO:0046872">
    <property type="term" value="F:metal ion binding"/>
    <property type="evidence" value="ECO:0007669"/>
    <property type="project" value="UniProtKB-KW"/>
</dbReference>
<feature type="binding site" evidence="1">
    <location>
        <position position="930"/>
    </location>
    <ligand>
        <name>Zn(2+)</name>
        <dbReference type="ChEBI" id="CHEBI:29105"/>
    </ligand>
</feature>
<proteinExistence type="predicted"/>
<sequence length="1063" mass="122299">MKQNTNRKPLISANLYKSLSINERIQLANNIDTMHLTEEEIQNYRNKWKEATLLNDDSMNKRFQMEQLDEKLFIKALKASENEEWLQQNKLEPHQNPLWMNWIDEALTLHRDEKLHEPDQLHISLAFRPFILWAKNRFNKFYQQHPSLSKKVDWDKVQLSILNNLIEGLTNIGARTITLELYIAKQLKELTGDTPEERFESFVRAKLMDPNALEFIYKEYPVLSRTLIIRTNYYVNAITEALTRFEEDWDQINQSLKLDALPLKSIVVGLGDSHQQGRSVMRFKFEKNTEILYKPKPLTVAIYFHELLDWINKKGFTPKLKGYNILNRQDYAWEECIQHQECKTHEQIENYYKRLGGYLSVLHVVNGTDFHHENIVADGEFPTLIDLETIFHHPTKLNIKASADMEARYKIADSVLGTALLPHLYFKNADGYGIDISGVSVTNQEELPIPLLRIENEGTDEMRFVRKKVKVEINNNNVPKLNGKAIGAASYIDCIIEGYQHVAQIILNNKSELLNEEGPIAKFKDIEIRIVVRPTQYYGNFLLEKHHPDYMRDCVELEKLLDRLWFTVLDKRQIPFERKDLFNGDIPIFTTKPGSRDLFASSGERIENYFDQPSYEISVERIKSLTLESIKEQSKWIEASLSSNIKEKIIVKKAIYLKEELKEIKTDIFVEEAKNIGYRLMEQVIHGSYNDATWVGLGMNYHNQWQVTALDSGLYNGLSGIALFLGYLGKISGDKDFNRLAMQTMESILQQPIQEKSFASAFHGQASHLYTLSHFDALYGENPNWKLYVQNSLNNIDKNVKNDKFYDLLGGSAGIIQVLLNIHEQFNNEQALQIAQKYGDHLLENKIVTERGIGWLDPSSQSMLGGLSHGTSGISWSLLSLYKQTSKQEYFETAIEAIRYDRSLYDSKNCNWADLRCSQHKSSEFSAAWCHGATGIGLSRLLYLPYIKDTLLQQEIETAVSTTIDVGMGRSHSLCHGDLGNSELFHVAGNVLGRPEWNRMAHAVGMNVIKEKQEIGKYKTGVGRHIEIPGLFMGLSGIGYQLLRLAKPNQVPSVLTLEKPIKY</sequence>
<dbReference type="Pfam" id="PF13575">
    <property type="entry name" value="DUF4135"/>
    <property type="match status" value="1"/>
</dbReference>
<feature type="domain" description="Lantibiotic biosynthesis protein dehydration" evidence="2">
    <location>
        <begin position="220"/>
        <end position="591"/>
    </location>
</feature>
<keyword evidence="3" id="KW-0614">Plasmid</keyword>
<accession>A0A9W3L9N7</accession>
<keyword evidence="1" id="KW-0862">Zinc</keyword>
<evidence type="ECO:0000313" key="3">
    <source>
        <dbReference type="EMBL" id="AHX21584.1"/>
    </source>
</evidence>
<gene>
    <name evidence="3" type="ORF">CY96_27440</name>
</gene>
<evidence type="ECO:0000256" key="1">
    <source>
        <dbReference type="PIRSR" id="PIRSR607822-1"/>
    </source>
</evidence>
<dbReference type="CDD" id="cd04792">
    <property type="entry name" value="LanM-like"/>
    <property type="match status" value="1"/>
</dbReference>
<dbReference type="InterPro" id="IPR025410">
    <property type="entry name" value="Lant_dehyd"/>
</dbReference>
<dbReference type="Gene3D" id="1.50.10.10">
    <property type="match status" value="1"/>
</dbReference>
<protein>
    <submittedName>
        <fullName evidence="3">Type 2 lantibiotic biosynthesis protein LanM</fullName>
    </submittedName>
</protein>
<dbReference type="InterPro" id="IPR017146">
    <property type="entry name" value="Lanti_2_LanM"/>
</dbReference>
<dbReference type="EMBL" id="CP007513">
    <property type="protein sequence ID" value="AHX21584.1"/>
    <property type="molecule type" value="Genomic_DNA"/>
</dbReference>
<organism evidence="3 4">
    <name type="scientific">Bacillus bombysepticus str. Wang</name>
    <dbReference type="NCBI Taxonomy" id="1330043"/>
    <lineage>
        <taxon>Bacteria</taxon>
        <taxon>Bacillati</taxon>
        <taxon>Bacillota</taxon>
        <taxon>Bacilli</taxon>
        <taxon>Bacillales</taxon>
        <taxon>Bacillaceae</taxon>
        <taxon>Bacillus</taxon>
        <taxon>Bacillus cereus group</taxon>
    </lineage>
</organism>
<dbReference type="RefSeq" id="WP_044585115.1">
    <property type="nucleotide sequence ID" value="NZ_CP007513.1"/>
</dbReference>